<dbReference type="PANTHER" id="PTHR23513:SF11">
    <property type="entry name" value="STAPHYLOFERRIN A TRANSPORTER"/>
    <property type="match status" value="1"/>
</dbReference>
<feature type="transmembrane region" description="Helical" evidence="8">
    <location>
        <begin position="48"/>
        <end position="67"/>
    </location>
</feature>
<evidence type="ECO:0000256" key="3">
    <source>
        <dbReference type="ARBA" id="ARBA00022475"/>
    </source>
</evidence>
<keyword evidence="2" id="KW-0813">Transport</keyword>
<dbReference type="GO" id="GO:0022857">
    <property type="term" value="F:transmembrane transporter activity"/>
    <property type="evidence" value="ECO:0007669"/>
    <property type="project" value="InterPro"/>
</dbReference>
<sequence>MRSTFRSLRHRDFRLYWSSMLVSNIGTWMQQITQLWLVLVVLDGGARATGVTLGLQFVPFLLVAPFGGLLADRLPKRKLLIFTNGFLGVVGLVLGVLTLAGVAQIWHVYVLAFLLGAGKALDNPARQAFVSELVGPEDLPNAIALNSTSFNAARLIGPALAGLLIHAIGTGWVFVINAVTFASPIIALIILRYRPVVAPSDQDAGGSALNRLRASVTYVRGRPDLLMVMLIIFGLGTFGMNFELTMALMATEVYGKGAGEYGILGSILAIGTLSGALLAARRKYPRRRLIVGGAVVFGALQIVAALMPTYVLFAIALVPLGLITMTVLVSANTYVQTTVPQNVRGRVLALYMMILMGGKPVGAPVVGGVADAFGAQWSFIGGGVLTIVFAMVALLYIAPKSGIVVRPRFRPRPGLTVVDLPKRPGRRLKSDPDADAGPQAA</sequence>
<dbReference type="Pfam" id="PF05977">
    <property type="entry name" value="MFS_3"/>
    <property type="match status" value="1"/>
</dbReference>
<keyword evidence="5 8" id="KW-1133">Transmembrane helix</keyword>
<keyword evidence="11" id="KW-1185">Reference proteome</keyword>
<comment type="subcellular location">
    <subcellularLocation>
        <location evidence="1">Cell membrane</location>
        <topology evidence="1">Multi-pass membrane protein</topology>
    </subcellularLocation>
</comment>
<organism evidence="10 11">
    <name type="scientific">Phytoactinopolyspora mesophila</name>
    <dbReference type="NCBI Taxonomy" id="2650750"/>
    <lineage>
        <taxon>Bacteria</taxon>
        <taxon>Bacillati</taxon>
        <taxon>Actinomycetota</taxon>
        <taxon>Actinomycetes</taxon>
        <taxon>Jiangellales</taxon>
        <taxon>Jiangellaceae</taxon>
        <taxon>Phytoactinopolyspora</taxon>
    </lineage>
</organism>
<comment type="caution">
    <text evidence="10">The sequence shown here is derived from an EMBL/GenBank/DDBJ whole genome shotgun (WGS) entry which is preliminary data.</text>
</comment>
<evidence type="ECO:0000256" key="5">
    <source>
        <dbReference type="ARBA" id="ARBA00022989"/>
    </source>
</evidence>
<dbReference type="Proteomes" id="UP000460435">
    <property type="component" value="Unassembled WGS sequence"/>
</dbReference>
<dbReference type="PANTHER" id="PTHR23513">
    <property type="entry name" value="INTEGRAL MEMBRANE EFFLUX PROTEIN-RELATED"/>
    <property type="match status" value="1"/>
</dbReference>
<dbReference type="GO" id="GO:0005886">
    <property type="term" value="C:plasma membrane"/>
    <property type="evidence" value="ECO:0007669"/>
    <property type="project" value="UniProtKB-SubCell"/>
</dbReference>
<dbReference type="InterPro" id="IPR020846">
    <property type="entry name" value="MFS_dom"/>
</dbReference>
<feature type="domain" description="Major facilitator superfamily (MFS) profile" evidence="9">
    <location>
        <begin position="1"/>
        <end position="401"/>
    </location>
</feature>
<name>A0A7K3M5J5_9ACTN</name>
<evidence type="ECO:0000256" key="1">
    <source>
        <dbReference type="ARBA" id="ARBA00004651"/>
    </source>
</evidence>
<evidence type="ECO:0000256" key="8">
    <source>
        <dbReference type="SAM" id="Phobius"/>
    </source>
</evidence>
<proteinExistence type="predicted"/>
<accession>A0A7K3M5J5</accession>
<dbReference type="InterPro" id="IPR010290">
    <property type="entry name" value="TM_effector"/>
</dbReference>
<feature type="region of interest" description="Disordered" evidence="7">
    <location>
        <begin position="420"/>
        <end position="441"/>
    </location>
</feature>
<gene>
    <name evidence="10" type="ORF">F7O44_14080</name>
</gene>
<dbReference type="EMBL" id="WLZY01000004">
    <property type="protein sequence ID" value="NDL58202.1"/>
    <property type="molecule type" value="Genomic_DNA"/>
</dbReference>
<evidence type="ECO:0000313" key="10">
    <source>
        <dbReference type="EMBL" id="NDL58202.1"/>
    </source>
</evidence>
<dbReference type="CDD" id="cd06173">
    <property type="entry name" value="MFS_MefA_like"/>
    <property type="match status" value="1"/>
</dbReference>
<dbReference type="Gene3D" id="1.20.1250.20">
    <property type="entry name" value="MFS general substrate transporter like domains"/>
    <property type="match status" value="1"/>
</dbReference>
<dbReference type="AlphaFoldDB" id="A0A7K3M5J5"/>
<feature type="transmembrane region" description="Helical" evidence="8">
    <location>
        <begin position="261"/>
        <end position="280"/>
    </location>
</feature>
<feature type="transmembrane region" description="Helical" evidence="8">
    <location>
        <begin position="163"/>
        <end position="191"/>
    </location>
</feature>
<feature type="transmembrane region" description="Helical" evidence="8">
    <location>
        <begin position="289"/>
        <end position="307"/>
    </location>
</feature>
<feature type="transmembrane region" description="Helical" evidence="8">
    <location>
        <begin position="21"/>
        <end position="42"/>
    </location>
</feature>
<keyword evidence="6 8" id="KW-0472">Membrane</keyword>
<evidence type="ECO:0000256" key="2">
    <source>
        <dbReference type="ARBA" id="ARBA00022448"/>
    </source>
</evidence>
<feature type="transmembrane region" description="Helical" evidence="8">
    <location>
        <begin position="313"/>
        <end position="335"/>
    </location>
</feature>
<dbReference type="SUPFAM" id="SSF103473">
    <property type="entry name" value="MFS general substrate transporter"/>
    <property type="match status" value="1"/>
</dbReference>
<evidence type="ECO:0000256" key="6">
    <source>
        <dbReference type="ARBA" id="ARBA00023136"/>
    </source>
</evidence>
<evidence type="ECO:0000313" key="11">
    <source>
        <dbReference type="Proteomes" id="UP000460435"/>
    </source>
</evidence>
<feature type="transmembrane region" description="Helical" evidence="8">
    <location>
        <begin position="376"/>
        <end position="398"/>
    </location>
</feature>
<keyword evidence="3" id="KW-1003">Cell membrane</keyword>
<feature type="transmembrane region" description="Helical" evidence="8">
    <location>
        <begin position="225"/>
        <end position="249"/>
    </location>
</feature>
<protein>
    <submittedName>
        <fullName evidence="10">MFS transporter</fullName>
    </submittedName>
</protein>
<feature type="transmembrane region" description="Helical" evidence="8">
    <location>
        <begin position="79"/>
        <end position="106"/>
    </location>
</feature>
<keyword evidence="4 8" id="KW-0812">Transmembrane</keyword>
<evidence type="ECO:0000256" key="4">
    <source>
        <dbReference type="ARBA" id="ARBA00022692"/>
    </source>
</evidence>
<reference evidence="10 11" key="1">
    <citation type="submission" date="2019-11" db="EMBL/GenBank/DDBJ databases">
        <authorList>
            <person name="Li X.-J."/>
            <person name="Feng X.-M."/>
        </authorList>
    </citation>
    <scope>NUCLEOTIDE SEQUENCE [LARGE SCALE GENOMIC DNA]</scope>
    <source>
        <strain evidence="10 11">XMNu-373</strain>
    </source>
</reference>
<dbReference type="RefSeq" id="WP_162450877.1">
    <property type="nucleotide sequence ID" value="NZ_WLZY01000004.1"/>
</dbReference>
<evidence type="ECO:0000259" key="9">
    <source>
        <dbReference type="PROSITE" id="PS50850"/>
    </source>
</evidence>
<dbReference type="InterPro" id="IPR036259">
    <property type="entry name" value="MFS_trans_sf"/>
</dbReference>
<feature type="transmembrane region" description="Helical" evidence="8">
    <location>
        <begin position="347"/>
        <end position="370"/>
    </location>
</feature>
<evidence type="ECO:0000256" key="7">
    <source>
        <dbReference type="SAM" id="MobiDB-lite"/>
    </source>
</evidence>
<dbReference type="PROSITE" id="PS50850">
    <property type="entry name" value="MFS"/>
    <property type="match status" value="1"/>
</dbReference>